<dbReference type="OrthoDB" id="8227562at2"/>
<proteinExistence type="predicted"/>
<dbReference type="InterPro" id="IPR038713">
    <property type="entry name" value="Terminase_Gp1_N_sf"/>
</dbReference>
<dbReference type="EMBL" id="VOHK01000006">
    <property type="protein sequence ID" value="TWT18525.1"/>
    <property type="molecule type" value="Genomic_DNA"/>
</dbReference>
<dbReference type="InterPro" id="IPR005335">
    <property type="entry name" value="Terminase_ssu"/>
</dbReference>
<gene>
    <name evidence="1" type="ORF">FQY83_14190</name>
</gene>
<organism evidence="1 2">
    <name type="scientific">Luteimonas marina</name>
    <dbReference type="NCBI Taxonomy" id="488485"/>
    <lineage>
        <taxon>Bacteria</taxon>
        <taxon>Pseudomonadati</taxon>
        <taxon>Pseudomonadota</taxon>
        <taxon>Gammaproteobacteria</taxon>
        <taxon>Lysobacterales</taxon>
        <taxon>Lysobacteraceae</taxon>
        <taxon>Luteimonas</taxon>
    </lineage>
</organism>
<protein>
    <submittedName>
        <fullName evidence="1">Terminase small subunit</fullName>
    </submittedName>
</protein>
<evidence type="ECO:0000313" key="2">
    <source>
        <dbReference type="Proteomes" id="UP000319980"/>
    </source>
</evidence>
<dbReference type="Proteomes" id="UP000319980">
    <property type="component" value="Unassembled WGS sequence"/>
</dbReference>
<dbReference type="GO" id="GO:0051276">
    <property type="term" value="P:chromosome organization"/>
    <property type="evidence" value="ECO:0007669"/>
    <property type="project" value="InterPro"/>
</dbReference>
<dbReference type="Gene3D" id="1.10.10.1400">
    <property type="entry name" value="Terminase, small subunit, N-terminal DNA-binding domain, HTH motif"/>
    <property type="match status" value="1"/>
</dbReference>
<comment type="caution">
    <text evidence="1">The sequence shown here is derived from an EMBL/GenBank/DDBJ whole genome shotgun (WGS) entry which is preliminary data.</text>
</comment>
<keyword evidence="2" id="KW-1185">Reference proteome</keyword>
<dbReference type="RefSeq" id="WP_146388631.1">
    <property type="nucleotide sequence ID" value="NZ_VOHK01000006.1"/>
</dbReference>
<sequence>MAKRDKATGLTDQQMRFAQEYLTDFNASAAYRRAGYKGTAAAIANNACRLLATKRMQEYLQGYRQQVMETTTLSVERLAKELERICFSDPRALFEANGALKNLSMLDEDTARTVAGVELGDKVKITLWDKLGAIEKALKLLNAYPDRKQDAPAQTIVGVVIVPAKGSIAPPQQRAALEGQAPRMQRVATTPARAKPFRIPATGR</sequence>
<dbReference type="AlphaFoldDB" id="A0A5C5TYX2"/>
<name>A0A5C5TYX2_9GAMM</name>
<accession>A0A5C5TYX2</accession>
<evidence type="ECO:0000313" key="1">
    <source>
        <dbReference type="EMBL" id="TWT18525.1"/>
    </source>
</evidence>
<dbReference type="Pfam" id="PF03592">
    <property type="entry name" value="Terminase_2"/>
    <property type="match status" value="1"/>
</dbReference>
<reference evidence="1 2" key="1">
    <citation type="journal article" date="2008" name="Int. J. Syst. Evol. Microbiol.">
        <title>Luteimonas marina sp. nov., isolated from seawater.</title>
        <authorList>
            <person name="Baik K.S."/>
            <person name="Park S.C."/>
            <person name="Kim M.S."/>
            <person name="Kim E.M."/>
            <person name="Park C."/>
            <person name="Chun J."/>
            <person name="Seong C.N."/>
        </authorList>
    </citation>
    <scope>NUCLEOTIDE SEQUENCE [LARGE SCALE GENOMIC DNA]</scope>
    <source>
        <strain evidence="1 2">FR1330</strain>
    </source>
</reference>